<sequence>MSRTPSSAGIPALVLAVALAAGGLAGCQALGGTTGVMPETDVGLPPSMRNAIPNRSARTASVDDEGRPLQTQPTRSLDIPRTAGASARSSDAGERRIRREDLEGSDAQSGGGSSSMAPALTPGGSVGLGGKF</sequence>
<protein>
    <recommendedName>
        <fullName evidence="5">Lipoprotein</fullName>
    </recommendedName>
</protein>
<evidence type="ECO:0000256" key="2">
    <source>
        <dbReference type="SAM" id="SignalP"/>
    </source>
</evidence>
<comment type="caution">
    <text evidence="3">The sequence shown here is derived from an EMBL/GenBank/DDBJ whole genome shotgun (WGS) entry which is preliminary data.</text>
</comment>
<evidence type="ECO:0000256" key="1">
    <source>
        <dbReference type="SAM" id="MobiDB-lite"/>
    </source>
</evidence>
<keyword evidence="2" id="KW-0732">Signal</keyword>
<dbReference type="Proteomes" id="UP001236369">
    <property type="component" value="Unassembled WGS sequence"/>
</dbReference>
<gene>
    <name evidence="3" type="ORF">QO016_000509</name>
</gene>
<feature type="compositionally biased region" description="Basic and acidic residues" evidence="1">
    <location>
        <begin position="91"/>
        <end position="102"/>
    </location>
</feature>
<dbReference type="PROSITE" id="PS51257">
    <property type="entry name" value="PROKAR_LIPOPROTEIN"/>
    <property type="match status" value="1"/>
</dbReference>
<evidence type="ECO:0000313" key="4">
    <source>
        <dbReference type="Proteomes" id="UP001236369"/>
    </source>
</evidence>
<feature type="signal peptide" evidence="2">
    <location>
        <begin position="1"/>
        <end position="20"/>
    </location>
</feature>
<feature type="region of interest" description="Disordered" evidence="1">
    <location>
        <begin position="31"/>
        <end position="132"/>
    </location>
</feature>
<organism evidence="3 4">
    <name type="scientific">Methylobacterium persicinum</name>
    <dbReference type="NCBI Taxonomy" id="374426"/>
    <lineage>
        <taxon>Bacteria</taxon>
        <taxon>Pseudomonadati</taxon>
        <taxon>Pseudomonadota</taxon>
        <taxon>Alphaproteobacteria</taxon>
        <taxon>Hyphomicrobiales</taxon>
        <taxon>Methylobacteriaceae</taxon>
        <taxon>Methylobacterium</taxon>
    </lineage>
</organism>
<dbReference type="EMBL" id="JAUSVV010000001">
    <property type="protein sequence ID" value="MDQ0441032.1"/>
    <property type="molecule type" value="Genomic_DNA"/>
</dbReference>
<name>A0ABU0HFE7_9HYPH</name>
<dbReference type="RefSeq" id="WP_238252018.1">
    <property type="nucleotide sequence ID" value="NZ_BPQX01000054.1"/>
</dbReference>
<proteinExistence type="predicted"/>
<feature type="chain" id="PRO_5045252174" description="Lipoprotein" evidence="2">
    <location>
        <begin position="21"/>
        <end position="132"/>
    </location>
</feature>
<reference evidence="3 4" key="1">
    <citation type="submission" date="2023-07" db="EMBL/GenBank/DDBJ databases">
        <title>Genomic Encyclopedia of Type Strains, Phase IV (KMG-IV): sequencing the most valuable type-strain genomes for metagenomic binning, comparative biology and taxonomic classification.</title>
        <authorList>
            <person name="Goeker M."/>
        </authorList>
    </citation>
    <scope>NUCLEOTIDE SEQUENCE [LARGE SCALE GENOMIC DNA]</scope>
    <source>
        <strain evidence="3 4">DSM 19562</strain>
    </source>
</reference>
<evidence type="ECO:0008006" key="5">
    <source>
        <dbReference type="Google" id="ProtNLM"/>
    </source>
</evidence>
<accession>A0ABU0HFE7</accession>
<keyword evidence="4" id="KW-1185">Reference proteome</keyword>
<evidence type="ECO:0000313" key="3">
    <source>
        <dbReference type="EMBL" id="MDQ0441032.1"/>
    </source>
</evidence>